<gene>
    <name evidence="4" type="ORF">FC07_GL000493</name>
</gene>
<dbReference type="InterPro" id="IPR002068">
    <property type="entry name" value="A-crystallin/Hsp20_dom"/>
</dbReference>
<dbReference type="Pfam" id="PF00011">
    <property type="entry name" value="HSP20"/>
    <property type="match status" value="1"/>
</dbReference>
<proteinExistence type="inferred from homology"/>
<dbReference type="InterPro" id="IPR008978">
    <property type="entry name" value="HSP20-like_chaperone"/>
</dbReference>
<dbReference type="Proteomes" id="UP000051461">
    <property type="component" value="Unassembled WGS sequence"/>
</dbReference>
<dbReference type="InterPro" id="IPR031107">
    <property type="entry name" value="Small_HSP"/>
</dbReference>
<keyword evidence="5" id="KW-1185">Reference proteome</keyword>
<evidence type="ECO:0000256" key="2">
    <source>
        <dbReference type="RuleBase" id="RU003616"/>
    </source>
</evidence>
<dbReference type="RefSeq" id="WP_057903568.1">
    <property type="nucleotide sequence ID" value="NZ_AZDA01000013.1"/>
</dbReference>
<dbReference type="SUPFAM" id="SSF49764">
    <property type="entry name" value="HSP20-like chaperones"/>
    <property type="match status" value="1"/>
</dbReference>
<sequence length="136" mass="15845">MTNEVDRHDNYPNPFDFFNNWSPFHFETPTFNVDIHDKEQAYQVTAELPGFDKAELQLDYRHDTLTISAQHRQETDTKNDQDQVVRHERHMGTVSRQFYLKNGDRAHIKASYQDGLLSITIPKKAGATDEPPITIE</sequence>
<dbReference type="STRING" id="1423726.FC07_GL000493"/>
<dbReference type="Gene3D" id="2.60.40.790">
    <property type="match status" value="1"/>
</dbReference>
<name>A0A0R1H9Z4_9LACO</name>
<dbReference type="CDD" id="cd06471">
    <property type="entry name" value="ACD_LpsHSP_like"/>
    <property type="match status" value="1"/>
</dbReference>
<protein>
    <recommendedName>
        <fullName evidence="3">SHSP domain-containing protein</fullName>
    </recommendedName>
</protein>
<reference evidence="4 5" key="1">
    <citation type="journal article" date="2015" name="Genome Announc.">
        <title>Expanding the biotechnology potential of lactobacilli through comparative genomics of 213 strains and associated genera.</title>
        <authorList>
            <person name="Sun Z."/>
            <person name="Harris H.M."/>
            <person name="McCann A."/>
            <person name="Guo C."/>
            <person name="Argimon S."/>
            <person name="Zhang W."/>
            <person name="Yang X."/>
            <person name="Jeffery I.B."/>
            <person name="Cooney J.C."/>
            <person name="Kagawa T.F."/>
            <person name="Liu W."/>
            <person name="Song Y."/>
            <person name="Salvetti E."/>
            <person name="Wrobel A."/>
            <person name="Rasinkangas P."/>
            <person name="Parkhill J."/>
            <person name="Rea M.C."/>
            <person name="O'Sullivan O."/>
            <person name="Ritari J."/>
            <person name="Douillard F.P."/>
            <person name="Paul Ross R."/>
            <person name="Yang R."/>
            <person name="Briner A.E."/>
            <person name="Felis G.E."/>
            <person name="de Vos W.M."/>
            <person name="Barrangou R."/>
            <person name="Klaenhammer T.R."/>
            <person name="Caufield P.W."/>
            <person name="Cui Y."/>
            <person name="Zhang H."/>
            <person name="O'Toole P.W."/>
        </authorList>
    </citation>
    <scope>NUCLEOTIDE SEQUENCE [LARGE SCALE GENOMIC DNA]</scope>
    <source>
        <strain evidence="4 5">DSM 20003</strain>
    </source>
</reference>
<dbReference type="PROSITE" id="PS01031">
    <property type="entry name" value="SHSP"/>
    <property type="match status" value="1"/>
</dbReference>
<dbReference type="EMBL" id="AZDA01000013">
    <property type="protein sequence ID" value="KRK40482.1"/>
    <property type="molecule type" value="Genomic_DNA"/>
</dbReference>
<evidence type="ECO:0000313" key="4">
    <source>
        <dbReference type="EMBL" id="KRK40482.1"/>
    </source>
</evidence>
<evidence type="ECO:0000256" key="1">
    <source>
        <dbReference type="PROSITE-ProRule" id="PRU00285"/>
    </source>
</evidence>
<feature type="domain" description="SHSP" evidence="3">
    <location>
        <begin position="22"/>
        <end position="136"/>
    </location>
</feature>
<accession>A0A0R1H9Z4</accession>
<comment type="caution">
    <text evidence="4">The sequence shown here is derived from an EMBL/GenBank/DDBJ whole genome shotgun (WGS) entry which is preliminary data.</text>
</comment>
<dbReference type="AlphaFoldDB" id="A0A0R1H9Z4"/>
<evidence type="ECO:0000259" key="3">
    <source>
        <dbReference type="PROSITE" id="PS01031"/>
    </source>
</evidence>
<comment type="similarity">
    <text evidence="1 2">Belongs to the small heat shock protein (HSP20) family.</text>
</comment>
<dbReference type="PATRIC" id="fig|1423726.3.peg.509"/>
<organism evidence="4 5">
    <name type="scientific">Loigolactobacillus bifermentans DSM 20003</name>
    <dbReference type="NCBI Taxonomy" id="1423726"/>
    <lineage>
        <taxon>Bacteria</taxon>
        <taxon>Bacillati</taxon>
        <taxon>Bacillota</taxon>
        <taxon>Bacilli</taxon>
        <taxon>Lactobacillales</taxon>
        <taxon>Lactobacillaceae</taxon>
        <taxon>Loigolactobacillus</taxon>
    </lineage>
</organism>
<evidence type="ECO:0000313" key="5">
    <source>
        <dbReference type="Proteomes" id="UP000051461"/>
    </source>
</evidence>
<dbReference type="PANTHER" id="PTHR11527">
    <property type="entry name" value="HEAT-SHOCK PROTEIN 20 FAMILY MEMBER"/>
    <property type="match status" value="1"/>
</dbReference>